<dbReference type="AlphaFoldDB" id="A0A5A9ZFN4"/>
<dbReference type="RefSeq" id="WP_111367864.1">
    <property type="nucleotide sequence ID" value="NZ_VINQ01000006.1"/>
</dbReference>
<dbReference type="Proteomes" id="UP000325291">
    <property type="component" value="Unassembled WGS sequence"/>
</dbReference>
<reference evidence="1 2" key="1">
    <citation type="submission" date="2019-07" db="EMBL/GenBank/DDBJ databases">
        <title>Aquicoccus porphyridii gen. nov., sp. nov., isolated from a small marine red alga, Porphyridium marinum.</title>
        <authorList>
            <person name="Liu L."/>
        </authorList>
    </citation>
    <scope>NUCLEOTIDE SEQUENCE [LARGE SCALE GENOMIC DNA]</scope>
    <source>
        <strain evidence="1 2">L1 8-17</strain>
    </source>
</reference>
<protein>
    <submittedName>
        <fullName evidence="1">Uncharacterized protein</fullName>
    </submittedName>
</protein>
<sequence length="979" mass="109652">MKGPTQRLRHGGLAGVARRCLKPLVAAASRNTRLLQMMARTADLIGAADRAARLRAIRLRHLAPKHLEARNLTGVLELMAEMERTGLAMQFSTGRLLADELVTAAGRARLLEAARDVRETCPDSAFVSHVTALCQAMEEDHIAAGHTLIAEMNDPPTAPKWLRARRFRILEQSWRIVDLIARERMDWADEAGDYEALAISSTETSRQGPLEGGELVQSFKEHALQGRMRDTYLDICAKEFNTADSLPARLSAIEAMLRTSIRHIPDYSASHALANHYLDGLEVEISTLFNTPPDEAAAEAQVLTLCTLLLLARRLNRPELAARIIARFEDISQEPLFLPVLWPVPAALARDPACLTQAGRIMSRIRHQAPRINRDMQNFFRWAQLAQDDAGAEAFFGTLSETMRRRAGCLYYVNILQRQGRFDEARTLLRDIHGQALANPSKVNAVTSHGMIKRAGELDFLIETAQIWQSVPQPTDPQGLVVIPARNIDALRRYPLMVLLELKRRGWAVIPLVQGLLPFQPTGRPEIDLMVGSLTPNQHLTAAAEAAFPALTGFVAEPARGRLLWNDLDFSHAVWEDAAINRRRYDISYDCPELQSYLGMLMDWTGLLARALRYAHDLERAGGPPVMHMSLFNARLPDAIYAAYARAHGDPERFFHVHVANGYQNYFTNFTTNMSHRFVLRNTTRARETRSASFPRPANFDRYLAAARSELPQIRARFAHTTQVRRSTREAEPRAPEAEAALARIRDWKSRGGHVACAFGKVVCDSAVPFDGGPVHRSMKDWINHCIRAVRDSDTLLLIKPHPHELNNQIATFLTQYFTDLFEEPLGDNVLVLGHRWFDIHDLADIVDLGLIYNGTTAVEMGLLGIPCLLSGHFAPIDYPIGHPVVETAEDFEAALRFERPVDAAPDLADRAAIWLDYMASETFTLPYRYHARPVTNTVMYPPWWVAEDLERYHRSGDPAVQTLADRALGVSGEPGEGP</sequence>
<name>A0A5A9ZFN4_9RHOB</name>
<organism evidence="1 2">
    <name type="scientific">Aquicoccus porphyridii</name>
    <dbReference type="NCBI Taxonomy" id="1852029"/>
    <lineage>
        <taxon>Bacteria</taxon>
        <taxon>Pseudomonadati</taxon>
        <taxon>Pseudomonadota</taxon>
        <taxon>Alphaproteobacteria</taxon>
        <taxon>Rhodobacterales</taxon>
        <taxon>Paracoccaceae</taxon>
        <taxon>Aquicoccus</taxon>
    </lineage>
</organism>
<keyword evidence="2" id="KW-1185">Reference proteome</keyword>
<dbReference type="EMBL" id="VINQ01000006">
    <property type="protein sequence ID" value="KAA0916021.1"/>
    <property type="molecule type" value="Genomic_DNA"/>
</dbReference>
<evidence type="ECO:0000313" key="2">
    <source>
        <dbReference type="Proteomes" id="UP000325291"/>
    </source>
</evidence>
<comment type="caution">
    <text evidence="1">The sequence shown here is derived from an EMBL/GenBank/DDBJ whole genome shotgun (WGS) entry which is preliminary data.</text>
</comment>
<gene>
    <name evidence="1" type="ORF">FLO80_09805</name>
</gene>
<accession>A0A5A9ZFN4</accession>
<evidence type="ECO:0000313" key="1">
    <source>
        <dbReference type="EMBL" id="KAA0916021.1"/>
    </source>
</evidence>
<proteinExistence type="predicted"/>